<dbReference type="EMBL" id="JAHDVG010000467">
    <property type="protein sequence ID" value="KAH1182170.1"/>
    <property type="molecule type" value="Genomic_DNA"/>
</dbReference>
<evidence type="ECO:0000313" key="2">
    <source>
        <dbReference type="Proteomes" id="UP000827986"/>
    </source>
</evidence>
<keyword evidence="2" id="KW-1185">Reference proteome</keyword>
<sequence>MHFVGALQPRQPSFELFRVEGKQRGGTRAGVGRAYDPTSGEAPVGAQHLLTSGRTRVGGRALGWARVVGKTVRSHVPISCNCANRPRLLARGSLSRRRNGLWGSQAGGINEAKQRFEKENQGVTGWFVNGHKKQTEQVEPALE</sequence>
<gene>
    <name evidence="1" type="ORF">KIL84_009924</name>
</gene>
<reference evidence="1" key="1">
    <citation type="submission" date="2021-09" db="EMBL/GenBank/DDBJ databases">
        <title>The genome of Mauremys mutica provides insights into the evolution of semi-aquatic lifestyle.</title>
        <authorList>
            <person name="Gong S."/>
            <person name="Gao Y."/>
        </authorList>
    </citation>
    <scope>NUCLEOTIDE SEQUENCE</scope>
    <source>
        <strain evidence="1">MM-2020</strain>
        <tissue evidence="1">Muscle</tissue>
    </source>
</reference>
<name>A0A9D3XN64_9SAUR</name>
<proteinExistence type="predicted"/>
<accession>A0A9D3XN64</accession>
<dbReference type="Proteomes" id="UP000827986">
    <property type="component" value="Unassembled WGS sequence"/>
</dbReference>
<protein>
    <submittedName>
        <fullName evidence="1">Uncharacterized protein</fullName>
    </submittedName>
</protein>
<dbReference type="AlphaFoldDB" id="A0A9D3XN64"/>
<evidence type="ECO:0000313" key="1">
    <source>
        <dbReference type="EMBL" id="KAH1182170.1"/>
    </source>
</evidence>
<comment type="caution">
    <text evidence="1">The sequence shown here is derived from an EMBL/GenBank/DDBJ whole genome shotgun (WGS) entry which is preliminary data.</text>
</comment>
<organism evidence="1 2">
    <name type="scientific">Mauremys mutica</name>
    <name type="common">yellowpond turtle</name>
    <dbReference type="NCBI Taxonomy" id="74926"/>
    <lineage>
        <taxon>Eukaryota</taxon>
        <taxon>Metazoa</taxon>
        <taxon>Chordata</taxon>
        <taxon>Craniata</taxon>
        <taxon>Vertebrata</taxon>
        <taxon>Euteleostomi</taxon>
        <taxon>Archelosauria</taxon>
        <taxon>Testudinata</taxon>
        <taxon>Testudines</taxon>
        <taxon>Cryptodira</taxon>
        <taxon>Durocryptodira</taxon>
        <taxon>Testudinoidea</taxon>
        <taxon>Geoemydidae</taxon>
        <taxon>Geoemydinae</taxon>
        <taxon>Mauremys</taxon>
    </lineage>
</organism>